<dbReference type="EMBL" id="CP045201">
    <property type="protein sequence ID" value="QOL82513.1"/>
    <property type="molecule type" value="Genomic_DNA"/>
</dbReference>
<keyword evidence="2" id="KW-1185">Reference proteome</keyword>
<protein>
    <submittedName>
        <fullName evidence="1">Uncharacterized protein</fullName>
    </submittedName>
</protein>
<sequence>MPITSASCDAIVRGEVAGKYTPDAGTSITAGTGKHTAIVASPTQNIMRGLARVTACQPP</sequence>
<organism evidence="1 2">
    <name type="scientific">Pseudooceanicola spongiae</name>
    <dbReference type="NCBI Taxonomy" id="2613965"/>
    <lineage>
        <taxon>Bacteria</taxon>
        <taxon>Pseudomonadati</taxon>
        <taxon>Pseudomonadota</taxon>
        <taxon>Alphaproteobacteria</taxon>
        <taxon>Rhodobacterales</taxon>
        <taxon>Paracoccaceae</taxon>
        <taxon>Pseudooceanicola</taxon>
    </lineage>
</organism>
<evidence type="ECO:0000313" key="1">
    <source>
        <dbReference type="EMBL" id="QOL82513.1"/>
    </source>
</evidence>
<reference evidence="1 2" key="1">
    <citation type="submission" date="2019-10" db="EMBL/GenBank/DDBJ databases">
        <title>Pseudopuniceibacterium sp. HQ09 islated from Antarctica.</title>
        <authorList>
            <person name="Liao L."/>
            <person name="Su S."/>
            <person name="Chen B."/>
            <person name="Yu Y."/>
        </authorList>
    </citation>
    <scope>NUCLEOTIDE SEQUENCE [LARGE SCALE GENOMIC DNA]</scope>
    <source>
        <strain evidence="1 2">HQ09</strain>
    </source>
</reference>
<name>A0A7L9WRH6_9RHOB</name>
<evidence type="ECO:0000313" key="2">
    <source>
        <dbReference type="Proteomes" id="UP000594118"/>
    </source>
</evidence>
<accession>A0A7L9WRH6</accession>
<dbReference type="KEGG" id="pshq:F3W81_17815"/>
<dbReference type="AlphaFoldDB" id="A0A7L9WRH6"/>
<gene>
    <name evidence="1" type="ORF">F3W81_17815</name>
</gene>
<proteinExistence type="predicted"/>
<dbReference type="RefSeq" id="WP_193080701.1">
    <property type="nucleotide sequence ID" value="NZ_CP045201.1"/>
</dbReference>
<dbReference type="Proteomes" id="UP000594118">
    <property type="component" value="Chromosome"/>
</dbReference>